<dbReference type="PANTHER" id="PTHR36427:SF3">
    <property type="entry name" value="LARGE RIBOSOMAL SUBUNIT PROTEIN UL1M"/>
    <property type="match status" value="1"/>
</dbReference>
<dbReference type="GO" id="GO:0015934">
    <property type="term" value="C:large ribosomal subunit"/>
    <property type="evidence" value="ECO:0007669"/>
    <property type="project" value="InterPro"/>
</dbReference>
<dbReference type="PIRSF" id="PIRSF002155">
    <property type="entry name" value="Ribosomal_L1"/>
    <property type="match status" value="1"/>
</dbReference>
<dbReference type="Gene3D" id="3.40.50.790">
    <property type="match status" value="1"/>
</dbReference>
<gene>
    <name evidence="4" type="ORF">CL943_02340</name>
</gene>
<organism evidence="4 5">
    <name type="scientific">Candidatus Iainarchaeum sp</name>
    <dbReference type="NCBI Taxonomy" id="3101447"/>
    <lineage>
        <taxon>Archaea</taxon>
        <taxon>Candidatus Iainarchaeota</taxon>
        <taxon>Candidatus Iainarchaeia</taxon>
        <taxon>Candidatus Iainarchaeales</taxon>
        <taxon>Candidatus Iainarchaeaceae</taxon>
        <taxon>Candidatus Iainarchaeum</taxon>
    </lineage>
</organism>
<dbReference type="InterPro" id="IPR002143">
    <property type="entry name" value="Ribosomal_uL1"/>
</dbReference>
<dbReference type="Gene3D" id="3.30.190.20">
    <property type="match status" value="1"/>
</dbReference>
<comment type="similarity">
    <text evidence="1">Belongs to the universal ribosomal protein uL1 family.</text>
</comment>
<dbReference type="GO" id="GO:0003723">
    <property type="term" value="F:RNA binding"/>
    <property type="evidence" value="ECO:0007669"/>
    <property type="project" value="InterPro"/>
</dbReference>
<dbReference type="Pfam" id="PF00687">
    <property type="entry name" value="Ribosomal_L1"/>
    <property type="match status" value="1"/>
</dbReference>
<dbReference type="PANTHER" id="PTHR36427">
    <property type="entry name" value="54S RIBOSOMAL PROTEIN L1, MITOCHONDRIAL"/>
    <property type="match status" value="1"/>
</dbReference>
<dbReference type="AlphaFoldDB" id="A0A2D6M130"/>
<dbReference type="GO" id="GO:0006412">
    <property type="term" value="P:translation"/>
    <property type="evidence" value="ECO:0007669"/>
    <property type="project" value="InterPro"/>
</dbReference>
<evidence type="ECO:0000313" key="5">
    <source>
        <dbReference type="Proteomes" id="UP000226592"/>
    </source>
</evidence>
<evidence type="ECO:0000256" key="2">
    <source>
        <dbReference type="ARBA" id="ARBA00022980"/>
    </source>
</evidence>
<dbReference type="InterPro" id="IPR023674">
    <property type="entry name" value="Ribosomal_uL1-like"/>
</dbReference>
<name>A0A2D6M130_9ARCH</name>
<evidence type="ECO:0000256" key="3">
    <source>
        <dbReference type="ARBA" id="ARBA00023274"/>
    </source>
</evidence>
<proteinExistence type="inferred from homology"/>
<dbReference type="CDD" id="cd00403">
    <property type="entry name" value="Ribosomal_L1"/>
    <property type="match status" value="1"/>
</dbReference>
<protein>
    <recommendedName>
        <fullName evidence="6">50S ribosomal protein L1</fullName>
    </recommendedName>
</protein>
<dbReference type="InterPro" id="IPR016095">
    <property type="entry name" value="Ribosomal_uL1_3-a/b-sand"/>
</dbReference>
<comment type="caution">
    <text evidence="4">The sequence shown here is derived from an EMBL/GenBank/DDBJ whole genome shotgun (WGS) entry which is preliminary data.</text>
</comment>
<accession>A0A2D6M130</accession>
<dbReference type="GO" id="GO:0003735">
    <property type="term" value="F:structural constituent of ribosome"/>
    <property type="evidence" value="ECO:0007669"/>
    <property type="project" value="InterPro"/>
</dbReference>
<evidence type="ECO:0008006" key="6">
    <source>
        <dbReference type="Google" id="ProtNLM"/>
    </source>
</evidence>
<evidence type="ECO:0000313" key="4">
    <source>
        <dbReference type="EMBL" id="MAG22121.1"/>
    </source>
</evidence>
<dbReference type="InterPro" id="IPR028364">
    <property type="entry name" value="Ribosomal_uL1/biogenesis"/>
</dbReference>
<dbReference type="EMBL" id="NZBU01000008">
    <property type="protein sequence ID" value="MAG22121.1"/>
    <property type="molecule type" value="Genomic_DNA"/>
</dbReference>
<dbReference type="Proteomes" id="UP000226592">
    <property type="component" value="Unassembled WGS sequence"/>
</dbReference>
<reference evidence="5" key="1">
    <citation type="submission" date="2017-09" db="EMBL/GenBank/DDBJ databases">
        <title>The Reconstruction of 2,631 Draft Metagenome-Assembled Genomes from the Global Oceans.</title>
        <authorList>
            <person name="Tully B.J."/>
            <person name="Graham E.D."/>
            <person name="Heidelberg J.F."/>
        </authorList>
    </citation>
    <scope>NUCLEOTIDE SEQUENCE [LARGE SCALE GENOMIC DNA]</scope>
</reference>
<dbReference type="SUPFAM" id="SSF56808">
    <property type="entry name" value="Ribosomal protein L1"/>
    <property type="match status" value="1"/>
</dbReference>
<keyword evidence="3" id="KW-0687">Ribonucleoprotein</keyword>
<keyword evidence="2" id="KW-0689">Ribosomal protein</keyword>
<evidence type="ECO:0000256" key="1">
    <source>
        <dbReference type="ARBA" id="ARBA00010531"/>
    </source>
</evidence>
<sequence length="244" mass="27162">MPIFGPFSRKGEHQLCWEVIELNEKEFLSAFQIMRKETKKRNFMQSIELMINFRGLDFKKAQNQIDVKVIIPHATGKASGKTLLFAKDKHFVDQMKDKVDRIILDSEIAGLKKKDIALLATEFDAVIAEGPVMIAVGKYLGQELAPRGKMPRPVKPEPNAALSVLKQMSSVTRVTNKKGKFMPVVQVVVGNEKMEDQQLAENSVAVFNAVASALPGKKHNIKSVFVKESMGPSIKLGEKAEAKE</sequence>